<reference evidence="18" key="1">
    <citation type="journal article" date="2013" name="PLoS Genet.">
        <title>The genome of Spraguea lophii and the basis of host-microsporidian interactions.</title>
        <authorList>
            <person name="Campbell S.E."/>
            <person name="Williams T.A."/>
            <person name="Yousuf A."/>
            <person name="Soanes D.M."/>
            <person name="Paszkiewicz K.H."/>
            <person name="Williams B.A.P."/>
        </authorList>
    </citation>
    <scope>NUCLEOTIDE SEQUENCE [LARGE SCALE GENOMIC DNA]</scope>
    <source>
        <strain evidence="18">42_110</strain>
    </source>
</reference>
<dbReference type="InterPro" id="IPR017907">
    <property type="entry name" value="Znf_RING_CS"/>
</dbReference>
<sequence length="527" mass="63101">MNKRRKLATSEIIPELNKIRAKEGINKMQREYIRKRIKEYRIENKTLIEDNERLNLESKLFSTKNIDVEKQTIDENINKENKGIDELEINYLSKLKDQIKKQGSIIMELRKDLEKKQHIPQKSKNEIKEEHVENKDINLDIEKIVEEIKLTNDSVIENFKDEICNLKKELHEERISKNTNNMHNEEIERIKTLKELVEKLNEENLQNFKNSKEEKQIYVSEIQDMEKKIEQLEQNIKILKDSLFEETQEKDKEIKNLQTKLKETEEHLSILKTKNYVEEKHMNFLKERNEYNTTEENKVLISEREDFIKKIQETTKKFERKDVEVNMLKLELKKSENERAGVELDKIKIKKKLSEIAEMKHEYKDQNLKSKKEIEDLQKRVQERSTAASFHKRNLLKSSEEGSFYKRKSEVFREEVESLKEKLANEIKSSEEKIKKIVLLEEELKNYTKIVAMISKNDSTEMILNVDRYRKLLRCTTCDLNFKDTALLKCMHVFCKDCIDSRLKYRNRKCPICGEGFSQNDIKKIFL</sequence>
<dbReference type="GO" id="GO:0033503">
    <property type="term" value="C:HULC complex"/>
    <property type="evidence" value="ECO:0007669"/>
    <property type="project" value="TreeGrafter"/>
</dbReference>
<evidence type="ECO:0000256" key="8">
    <source>
        <dbReference type="ARBA" id="ARBA00022786"/>
    </source>
</evidence>
<dbReference type="Proteomes" id="UP000014978">
    <property type="component" value="Unassembled WGS sequence"/>
</dbReference>
<comment type="catalytic activity">
    <reaction evidence="1 14">
        <text>S-ubiquitinyl-[E2 ubiquitin-conjugating enzyme]-L-cysteine + [acceptor protein]-L-lysine = [E2 ubiquitin-conjugating enzyme]-L-cysteine + N(6)-ubiquitinyl-[acceptor protein]-L-lysine.</text>
        <dbReference type="EC" id="2.3.2.27"/>
    </reaction>
</comment>
<keyword evidence="8 14" id="KW-0833">Ubl conjugation pathway</keyword>
<evidence type="ECO:0000256" key="15">
    <source>
        <dbReference type="SAM" id="Coils"/>
    </source>
</evidence>
<evidence type="ECO:0000313" key="17">
    <source>
        <dbReference type="EMBL" id="EPR79055.1"/>
    </source>
</evidence>
<dbReference type="InParanoid" id="S7W865"/>
<dbReference type="GO" id="GO:0005634">
    <property type="term" value="C:nucleus"/>
    <property type="evidence" value="ECO:0007669"/>
    <property type="project" value="UniProtKB-SubCell"/>
</dbReference>
<evidence type="ECO:0000259" key="16">
    <source>
        <dbReference type="PROSITE" id="PS50089"/>
    </source>
</evidence>
<dbReference type="InterPro" id="IPR013956">
    <property type="entry name" value="E3_ubiquit_lig_Bre1"/>
</dbReference>
<dbReference type="PANTHER" id="PTHR23163:SF0">
    <property type="entry name" value="E3 UBIQUITIN-PROTEIN LIGASE BRE1"/>
    <property type="match status" value="1"/>
</dbReference>
<comment type="pathway">
    <text evidence="3 14">Protein modification; protein ubiquitination.</text>
</comment>
<dbReference type="GO" id="GO:0016567">
    <property type="term" value="P:protein ubiquitination"/>
    <property type="evidence" value="ECO:0007669"/>
    <property type="project" value="UniProtKB-UniRule"/>
</dbReference>
<organism evidence="17 18">
    <name type="scientific">Spraguea lophii (strain 42_110)</name>
    <name type="common">Microsporidian parasite</name>
    <dbReference type="NCBI Taxonomy" id="1358809"/>
    <lineage>
        <taxon>Eukaryota</taxon>
        <taxon>Fungi</taxon>
        <taxon>Fungi incertae sedis</taxon>
        <taxon>Microsporidia</taxon>
        <taxon>Spragueidae</taxon>
        <taxon>Spraguea</taxon>
    </lineage>
</organism>
<evidence type="ECO:0000256" key="7">
    <source>
        <dbReference type="ARBA" id="ARBA00022771"/>
    </source>
</evidence>
<feature type="domain" description="RING-type" evidence="16">
    <location>
        <begin position="475"/>
        <end position="513"/>
    </location>
</feature>
<evidence type="ECO:0000256" key="12">
    <source>
        <dbReference type="ARBA" id="ARBA00023242"/>
    </source>
</evidence>
<comment type="caution">
    <text evidence="17">The sequence shown here is derived from an EMBL/GenBank/DDBJ whole genome shotgun (WGS) entry which is preliminary data.</text>
</comment>
<evidence type="ECO:0000256" key="9">
    <source>
        <dbReference type="ARBA" id="ARBA00022833"/>
    </source>
</evidence>
<dbReference type="InterPro" id="IPR013083">
    <property type="entry name" value="Znf_RING/FYVE/PHD"/>
</dbReference>
<dbReference type="HOGENOM" id="CLU_489666_0_0_1"/>
<proteinExistence type="inferred from homology"/>
<evidence type="ECO:0000256" key="3">
    <source>
        <dbReference type="ARBA" id="ARBA00004906"/>
    </source>
</evidence>
<evidence type="ECO:0000313" key="18">
    <source>
        <dbReference type="Proteomes" id="UP000014978"/>
    </source>
</evidence>
<comment type="similarity">
    <text evidence="4 14">Belongs to the BRE1 family.</text>
</comment>
<dbReference type="PANTHER" id="PTHR23163">
    <property type="entry name" value="RING FINGER PROTEIN-RELATED"/>
    <property type="match status" value="1"/>
</dbReference>
<dbReference type="CDD" id="cd16499">
    <property type="entry name" value="RING-HC_Bre1-like"/>
    <property type="match status" value="1"/>
</dbReference>
<keyword evidence="11 14" id="KW-0175">Coiled coil</keyword>
<dbReference type="FunCoup" id="S7W865">
    <property type="interactions" value="75"/>
</dbReference>
<feature type="coiled-coil region" evidence="15">
    <location>
        <begin position="413"/>
        <end position="440"/>
    </location>
</feature>
<dbReference type="AlphaFoldDB" id="S7W865"/>
<keyword evidence="7 13" id="KW-0863">Zinc-finger</keyword>
<dbReference type="SUPFAM" id="SSF57850">
    <property type="entry name" value="RING/U-box"/>
    <property type="match status" value="1"/>
</dbReference>
<dbReference type="GO" id="GO:0061630">
    <property type="term" value="F:ubiquitin protein ligase activity"/>
    <property type="evidence" value="ECO:0007669"/>
    <property type="project" value="UniProtKB-EC"/>
</dbReference>
<evidence type="ECO:0000256" key="2">
    <source>
        <dbReference type="ARBA" id="ARBA00004123"/>
    </source>
</evidence>
<evidence type="ECO:0000256" key="6">
    <source>
        <dbReference type="ARBA" id="ARBA00022723"/>
    </source>
</evidence>
<feature type="coiled-coil region" evidence="15">
    <location>
        <begin position="318"/>
        <end position="380"/>
    </location>
</feature>
<accession>S7W865</accession>
<dbReference type="EMBL" id="ATCN01000420">
    <property type="protein sequence ID" value="EPR79055.1"/>
    <property type="molecule type" value="Genomic_DNA"/>
</dbReference>
<evidence type="ECO:0000256" key="4">
    <source>
        <dbReference type="ARBA" id="ARBA00005555"/>
    </source>
</evidence>
<keyword evidence="18" id="KW-1185">Reference proteome</keyword>
<gene>
    <name evidence="17" type="ORF">SLOPH_1771</name>
</gene>
<dbReference type="SMART" id="SM00184">
    <property type="entry name" value="RING"/>
    <property type="match status" value="1"/>
</dbReference>
<protein>
    <recommendedName>
        <fullName evidence="14">E3 ubiquitin protein ligase</fullName>
        <ecNumber evidence="14">2.3.2.27</ecNumber>
    </recommendedName>
</protein>
<dbReference type="GO" id="GO:0006325">
    <property type="term" value="P:chromatin organization"/>
    <property type="evidence" value="ECO:0007669"/>
    <property type="project" value="UniProtKB-KW"/>
</dbReference>
<name>S7W865_SPRLO</name>
<keyword evidence="10 14" id="KW-0156">Chromatin regulator</keyword>
<feature type="coiled-coil region" evidence="15">
    <location>
        <begin position="183"/>
        <end position="274"/>
    </location>
</feature>
<dbReference type="PROSITE" id="PS00518">
    <property type="entry name" value="ZF_RING_1"/>
    <property type="match status" value="1"/>
</dbReference>
<evidence type="ECO:0000256" key="11">
    <source>
        <dbReference type="ARBA" id="ARBA00023054"/>
    </source>
</evidence>
<keyword evidence="6 14" id="KW-0479">Metal-binding</keyword>
<keyword evidence="9 14" id="KW-0862">Zinc</keyword>
<dbReference type="Gene3D" id="3.30.40.10">
    <property type="entry name" value="Zinc/RING finger domain, C3HC4 (zinc finger)"/>
    <property type="match status" value="1"/>
</dbReference>
<dbReference type="STRING" id="1358809.S7W865"/>
<keyword evidence="5 14" id="KW-0808">Transferase</keyword>
<evidence type="ECO:0000256" key="5">
    <source>
        <dbReference type="ARBA" id="ARBA00022679"/>
    </source>
</evidence>
<evidence type="ECO:0000256" key="1">
    <source>
        <dbReference type="ARBA" id="ARBA00000900"/>
    </source>
</evidence>
<dbReference type="EC" id="2.3.2.27" evidence="14"/>
<dbReference type="OrthoDB" id="10266039at2759"/>
<dbReference type="InterPro" id="IPR001841">
    <property type="entry name" value="Znf_RING"/>
</dbReference>
<dbReference type="PROSITE" id="PS50089">
    <property type="entry name" value="ZF_RING_2"/>
    <property type="match status" value="1"/>
</dbReference>
<evidence type="ECO:0000256" key="14">
    <source>
        <dbReference type="RuleBase" id="RU365038"/>
    </source>
</evidence>
<dbReference type="Pfam" id="PF13920">
    <property type="entry name" value="zf-C3HC4_3"/>
    <property type="match status" value="1"/>
</dbReference>
<dbReference type="UniPathway" id="UPA00143"/>
<evidence type="ECO:0000256" key="10">
    <source>
        <dbReference type="ARBA" id="ARBA00022853"/>
    </source>
</evidence>
<dbReference type="GO" id="GO:0008270">
    <property type="term" value="F:zinc ion binding"/>
    <property type="evidence" value="ECO:0007669"/>
    <property type="project" value="UniProtKB-KW"/>
</dbReference>
<comment type="subcellular location">
    <subcellularLocation>
        <location evidence="2 14">Nucleus</location>
    </subcellularLocation>
</comment>
<dbReference type="OMA" id="IVKCMHV"/>
<dbReference type="VEuPathDB" id="MicrosporidiaDB:SLOPH_1771"/>
<keyword evidence="12 14" id="KW-0539">Nucleus</keyword>
<feature type="coiled-coil region" evidence="15">
    <location>
        <begin position="37"/>
        <end position="90"/>
    </location>
</feature>
<evidence type="ECO:0000256" key="13">
    <source>
        <dbReference type="PROSITE-ProRule" id="PRU00175"/>
    </source>
</evidence>